<evidence type="ECO:0000256" key="2">
    <source>
        <dbReference type="ARBA" id="ARBA00007118"/>
    </source>
</evidence>
<keyword evidence="3" id="KW-0285">Flavoprotein</keyword>
<evidence type="ECO:0000256" key="3">
    <source>
        <dbReference type="ARBA" id="ARBA00022630"/>
    </source>
</evidence>
<evidence type="ECO:0000313" key="9">
    <source>
        <dbReference type="Proteomes" id="UP000595564"/>
    </source>
</evidence>
<evidence type="ECO:0000256" key="4">
    <source>
        <dbReference type="ARBA" id="ARBA00022643"/>
    </source>
</evidence>
<dbReference type="Gene3D" id="3.40.109.10">
    <property type="entry name" value="NADH Oxidase"/>
    <property type="match status" value="1"/>
</dbReference>
<protein>
    <submittedName>
        <fullName evidence="8">Nitroreductase</fullName>
    </submittedName>
</protein>
<dbReference type="EMBL" id="AP017470">
    <property type="protein sequence ID" value="BBB33109.1"/>
    <property type="molecule type" value="Genomic_DNA"/>
</dbReference>
<organism evidence="8 9">
    <name type="scientific">Thermotomaculum hydrothermale</name>
    <dbReference type="NCBI Taxonomy" id="981385"/>
    <lineage>
        <taxon>Bacteria</taxon>
        <taxon>Pseudomonadati</taxon>
        <taxon>Acidobacteriota</taxon>
        <taxon>Holophagae</taxon>
        <taxon>Thermotomaculales</taxon>
        <taxon>Thermotomaculaceae</taxon>
        <taxon>Thermotomaculum</taxon>
    </lineage>
</organism>
<keyword evidence="9" id="KW-1185">Reference proteome</keyword>
<dbReference type="InterPro" id="IPR000415">
    <property type="entry name" value="Nitroreductase-like"/>
</dbReference>
<dbReference type="AlphaFoldDB" id="A0A7R6PG42"/>
<dbReference type="RefSeq" id="WP_201327407.1">
    <property type="nucleotide sequence ID" value="NZ_AP017470.1"/>
</dbReference>
<dbReference type="InterPro" id="IPR029478">
    <property type="entry name" value="TM1586_NiRdase"/>
</dbReference>
<keyword evidence="5" id="KW-0560">Oxidoreductase</keyword>
<keyword evidence="4" id="KW-0288">FMN</keyword>
<dbReference type="Pfam" id="PF14512">
    <property type="entry name" value="TM1586_NiRdase"/>
    <property type="match status" value="1"/>
</dbReference>
<evidence type="ECO:0000256" key="1">
    <source>
        <dbReference type="ARBA" id="ARBA00001917"/>
    </source>
</evidence>
<gene>
    <name evidence="8" type="ORF">TTHT_1621</name>
</gene>
<evidence type="ECO:0000259" key="7">
    <source>
        <dbReference type="Pfam" id="PF14512"/>
    </source>
</evidence>
<dbReference type="InterPro" id="IPR029479">
    <property type="entry name" value="Nitroreductase"/>
</dbReference>
<evidence type="ECO:0000313" key="8">
    <source>
        <dbReference type="EMBL" id="BBB33109.1"/>
    </source>
</evidence>
<sequence>MKLIDIINSRYSYRGYLDRNVEQEKIDYILECARLAPSAKNLQPWKIYIVKSKEMKERVCQAYARDWLKEAPIIAVFVGKKGSNWVRRDGEDYLMCDVTIITDYFVLAATEMGLGTCYIAAFDREKLKEALNLPENEEPFLMTPLGYPKKEARRERSRKPLPEIVEEV</sequence>
<dbReference type="CDD" id="cd20609">
    <property type="entry name" value="nitroreductase"/>
    <property type="match status" value="1"/>
</dbReference>
<evidence type="ECO:0000256" key="5">
    <source>
        <dbReference type="ARBA" id="ARBA00023002"/>
    </source>
</evidence>
<dbReference type="PANTHER" id="PTHR43673:SF2">
    <property type="entry name" value="NITROREDUCTASE"/>
    <property type="match status" value="1"/>
</dbReference>
<evidence type="ECO:0000259" key="6">
    <source>
        <dbReference type="Pfam" id="PF00881"/>
    </source>
</evidence>
<accession>A0A7R6PG42</accession>
<proteinExistence type="inferred from homology"/>
<dbReference type="PANTHER" id="PTHR43673">
    <property type="entry name" value="NAD(P)H NITROREDUCTASE YDGI-RELATED"/>
    <property type="match status" value="1"/>
</dbReference>
<name>A0A7R6PG42_9BACT</name>
<reference evidence="8 9" key="1">
    <citation type="journal article" date="2012" name="Extremophiles">
        <title>Thermotomaculum hydrothermale gen. nov., sp. nov., a novel heterotrophic thermophile within the phylum Acidobacteria from a deep-sea hydrothermal vent chimney in the Southern Okinawa Trough.</title>
        <authorList>
            <person name="Izumi H."/>
            <person name="Nunoura T."/>
            <person name="Miyazaki M."/>
            <person name="Mino S."/>
            <person name="Toki T."/>
            <person name="Takai K."/>
            <person name="Sako Y."/>
            <person name="Sawabe T."/>
            <person name="Nakagawa S."/>
        </authorList>
    </citation>
    <scope>NUCLEOTIDE SEQUENCE [LARGE SCALE GENOMIC DNA]</scope>
    <source>
        <strain evidence="8 9">AC55</strain>
    </source>
</reference>
<comment type="cofactor">
    <cofactor evidence="1">
        <name>FMN</name>
        <dbReference type="ChEBI" id="CHEBI:58210"/>
    </cofactor>
</comment>
<dbReference type="Pfam" id="PF00881">
    <property type="entry name" value="Nitroreductase"/>
    <property type="match status" value="1"/>
</dbReference>
<feature type="domain" description="Putative nitroreductase TM1586" evidence="7">
    <location>
        <begin position="104"/>
        <end position="166"/>
    </location>
</feature>
<dbReference type="SUPFAM" id="SSF55469">
    <property type="entry name" value="FMN-dependent nitroreductase-like"/>
    <property type="match status" value="1"/>
</dbReference>
<dbReference type="GO" id="GO:0016491">
    <property type="term" value="F:oxidoreductase activity"/>
    <property type="evidence" value="ECO:0007669"/>
    <property type="project" value="UniProtKB-KW"/>
</dbReference>
<comment type="similarity">
    <text evidence="2">Belongs to the nitroreductase family.</text>
</comment>
<dbReference type="KEGG" id="thyd:TTHT_1621"/>
<feature type="domain" description="Nitroreductase" evidence="6">
    <location>
        <begin position="7"/>
        <end position="69"/>
    </location>
</feature>
<dbReference type="Proteomes" id="UP000595564">
    <property type="component" value="Chromosome"/>
</dbReference>